<comment type="caution">
    <text evidence="1">The sequence shown here is derived from an EMBL/GenBank/DDBJ whole genome shotgun (WGS) entry which is preliminary data.</text>
</comment>
<sequence>MLGELENEFSRLQKMRKKRNKLEYGNLESISESELRQALEDAGALIGKIDKLILEKEVQKRII</sequence>
<reference evidence="1 2" key="1">
    <citation type="submission" date="2017-09" db="EMBL/GenBank/DDBJ databases">
        <title>Depth-based differentiation of microbial function through sediment-hosted aquifers and enrichment of novel symbionts in the deep terrestrial subsurface.</title>
        <authorList>
            <person name="Probst A.J."/>
            <person name="Ladd B."/>
            <person name="Jarett J.K."/>
            <person name="Geller-Mcgrath D.E."/>
            <person name="Sieber C.M."/>
            <person name="Emerson J.B."/>
            <person name="Anantharaman K."/>
            <person name="Thomas B.C."/>
            <person name="Malmstrom R."/>
            <person name="Stieglmeier M."/>
            <person name="Klingl A."/>
            <person name="Woyke T."/>
            <person name="Ryan C.M."/>
            <person name="Banfield J.F."/>
        </authorList>
    </citation>
    <scope>NUCLEOTIDE SEQUENCE [LARGE SCALE GENOMIC DNA]</scope>
    <source>
        <strain evidence="1">CG11_big_fil_rev_8_21_14_0_20_39_10</strain>
    </source>
</reference>
<accession>A0A2M6K877</accession>
<evidence type="ECO:0000313" key="2">
    <source>
        <dbReference type="Proteomes" id="UP000230869"/>
    </source>
</evidence>
<dbReference type="AlphaFoldDB" id="A0A2M6K877"/>
<organism evidence="1 2">
    <name type="scientific">Candidatus Falkowbacteria bacterium CG11_big_fil_rev_8_21_14_0_20_39_10</name>
    <dbReference type="NCBI Taxonomy" id="1974570"/>
    <lineage>
        <taxon>Bacteria</taxon>
        <taxon>Candidatus Falkowiibacteriota</taxon>
    </lineage>
</organism>
<gene>
    <name evidence="1" type="ORF">COV49_04215</name>
</gene>
<name>A0A2M6K877_9BACT</name>
<protein>
    <submittedName>
        <fullName evidence="1">Uncharacterized protein</fullName>
    </submittedName>
</protein>
<dbReference type="Gene3D" id="1.20.120.330">
    <property type="entry name" value="Nucleotidyltransferases domain 2"/>
    <property type="match status" value="1"/>
</dbReference>
<evidence type="ECO:0000313" key="1">
    <source>
        <dbReference type="EMBL" id="PIR12813.1"/>
    </source>
</evidence>
<proteinExistence type="predicted"/>
<dbReference type="Proteomes" id="UP000230869">
    <property type="component" value="Unassembled WGS sequence"/>
</dbReference>
<dbReference type="EMBL" id="PCWW01000070">
    <property type="protein sequence ID" value="PIR12813.1"/>
    <property type="molecule type" value="Genomic_DNA"/>
</dbReference>